<dbReference type="RefSeq" id="WP_130148597.1">
    <property type="nucleotide sequence ID" value="NZ_SGSU01000028.1"/>
</dbReference>
<organism evidence="1 2">
    <name type="scientific">Acinetobacter bouvetii</name>
    <dbReference type="NCBI Taxonomy" id="202951"/>
    <lineage>
        <taxon>Bacteria</taxon>
        <taxon>Pseudomonadati</taxon>
        <taxon>Pseudomonadota</taxon>
        <taxon>Gammaproteobacteria</taxon>
        <taxon>Moraxellales</taxon>
        <taxon>Moraxellaceae</taxon>
        <taxon>Acinetobacter</taxon>
    </lineage>
</organism>
<dbReference type="Proteomes" id="UP000293483">
    <property type="component" value="Unassembled WGS sequence"/>
</dbReference>
<gene>
    <name evidence="1" type="ORF">EXE25_17800</name>
</gene>
<dbReference type="AlphaFoldDB" id="A0A4Q7AUL8"/>
<protein>
    <submittedName>
        <fullName evidence="1">Phage morphogenesis protein</fullName>
    </submittedName>
</protein>
<reference evidence="1 2" key="1">
    <citation type="submission" date="2019-02" db="EMBL/GenBank/DDBJ databases">
        <title>The Batch Genome Submission of Acinetobacter spp. strains.</title>
        <authorList>
            <person name="Qin J."/>
            <person name="Hu Y."/>
            <person name="Ye H."/>
            <person name="Wei L."/>
            <person name="Feng Y."/>
            <person name="Zong Z."/>
        </authorList>
    </citation>
    <scope>NUCLEOTIDE SEQUENCE [LARGE SCALE GENOMIC DNA]</scope>
    <source>
        <strain evidence="1 2">WCHABo060081</strain>
    </source>
</reference>
<evidence type="ECO:0000313" key="1">
    <source>
        <dbReference type="EMBL" id="RZG64092.1"/>
    </source>
</evidence>
<name>A0A4Q7AUL8_9GAMM</name>
<accession>A0A4Q7AUL8</accession>
<dbReference type="Pfam" id="PF05069">
    <property type="entry name" value="Phage_tail_S"/>
    <property type="match status" value="1"/>
</dbReference>
<comment type="caution">
    <text evidence="1">The sequence shown here is derived from an EMBL/GenBank/DDBJ whole genome shotgun (WGS) entry which is preliminary data.</text>
</comment>
<sequence>MSGVAITIEADGESAVMQALARLSNFDQSKPKLFDAIGQMVVSNIRSRWTNGEGLEGKWRLSGRVRRKGGTTLRDTSRLMNSITHNVLQNGVEIGTDVEYGPIHHFGGDIHYEARMRRTYFRQNQRTGLVGNTFVRKARSNFMQESMGKAYKVNMPRRPFLGLTESDELEVMDLIVEHLTNDG</sequence>
<dbReference type="InterPro" id="IPR006522">
    <property type="entry name" value="Phage_virion_morphogenesis"/>
</dbReference>
<proteinExistence type="predicted"/>
<dbReference type="EMBL" id="SGSU01000028">
    <property type="protein sequence ID" value="RZG64092.1"/>
    <property type="molecule type" value="Genomic_DNA"/>
</dbReference>
<evidence type="ECO:0000313" key="2">
    <source>
        <dbReference type="Proteomes" id="UP000293483"/>
    </source>
</evidence>